<dbReference type="Proteomes" id="UP001152561">
    <property type="component" value="Unassembled WGS sequence"/>
</dbReference>
<evidence type="ECO:0000313" key="2">
    <source>
        <dbReference type="Proteomes" id="UP001152561"/>
    </source>
</evidence>
<dbReference type="AlphaFoldDB" id="A0A9Q1MLI3"/>
<gene>
    <name evidence="1" type="ORF">K7X08_031520</name>
</gene>
<proteinExistence type="predicted"/>
<comment type="caution">
    <text evidence="1">The sequence shown here is derived from an EMBL/GenBank/DDBJ whole genome shotgun (WGS) entry which is preliminary data.</text>
</comment>
<dbReference type="EMBL" id="JAJAGQ010000005">
    <property type="protein sequence ID" value="KAJ8563068.1"/>
    <property type="molecule type" value="Genomic_DNA"/>
</dbReference>
<organism evidence="1 2">
    <name type="scientific">Anisodus acutangulus</name>
    <dbReference type="NCBI Taxonomy" id="402998"/>
    <lineage>
        <taxon>Eukaryota</taxon>
        <taxon>Viridiplantae</taxon>
        <taxon>Streptophyta</taxon>
        <taxon>Embryophyta</taxon>
        <taxon>Tracheophyta</taxon>
        <taxon>Spermatophyta</taxon>
        <taxon>Magnoliopsida</taxon>
        <taxon>eudicotyledons</taxon>
        <taxon>Gunneridae</taxon>
        <taxon>Pentapetalae</taxon>
        <taxon>asterids</taxon>
        <taxon>lamiids</taxon>
        <taxon>Solanales</taxon>
        <taxon>Solanaceae</taxon>
        <taxon>Solanoideae</taxon>
        <taxon>Hyoscyameae</taxon>
        <taxon>Anisodus</taxon>
    </lineage>
</organism>
<name>A0A9Q1MLI3_9SOLA</name>
<sequence length="120" mass="13500">MLRLESDQLRNVFPTDDEMVVLDLESLTFETATKASQSQRMSDGFFCTQVPKGDIGQSSHGDNEPSNADMKKEFESFWLHVDSKFGEILQAIGDLAKKVDEKCDLPIWDIVVALWETEAG</sequence>
<reference evidence="2" key="1">
    <citation type="journal article" date="2023" name="Proc. Natl. Acad. Sci. U.S.A.">
        <title>Genomic and structural basis for evolution of tropane alkaloid biosynthesis.</title>
        <authorList>
            <person name="Wanga Y.-J."/>
            <person name="Taina T."/>
            <person name="Yua J.-Y."/>
            <person name="Lia J."/>
            <person name="Xua B."/>
            <person name="Chenc J."/>
            <person name="D'Auriad J.C."/>
            <person name="Huanga J.-P."/>
            <person name="Huanga S.-X."/>
        </authorList>
    </citation>
    <scope>NUCLEOTIDE SEQUENCE [LARGE SCALE GENOMIC DNA]</scope>
    <source>
        <strain evidence="2">cv. KIB-2019</strain>
    </source>
</reference>
<accession>A0A9Q1MLI3</accession>
<protein>
    <submittedName>
        <fullName evidence="1">Uncharacterized protein</fullName>
    </submittedName>
</protein>
<dbReference type="OrthoDB" id="1323720at2759"/>
<keyword evidence="2" id="KW-1185">Reference proteome</keyword>
<evidence type="ECO:0000313" key="1">
    <source>
        <dbReference type="EMBL" id="KAJ8563068.1"/>
    </source>
</evidence>